<evidence type="ECO:0000313" key="2">
    <source>
        <dbReference type="EMBL" id="MCM2402584.1"/>
    </source>
</evidence>
<dbReference type="SUPFAM" id="SSF55729">
    <property type="entry name" value="Acyl-CoA N-acyltransferases (Nat)"/>
    <property type="match status" value="1"/>
</dbReference>
<dbReference type="PANTHER" id="PTHR43233">
    <property type="entry name" value="FAMILY N-ACETYLTRANSFERASE, PUTATIVE (AFU_ORTHOLOGUE AFUA_6G03350)-RELATED"/>
    <property type="match status" value="1"/>
</dbReference>
<feature type="domain" description="N-acetyltransferase" evidence="1">
    <location>
        <begin position="15"/>
        <end position="148"/>
    </location>
</feature>
<name>A0ABT0V9M8_9HYPH</name>
<dbReference type="Proteomes" id="UP001155079">
    <property type="component" value="Unassembled WGS sequence"/>
</dbReference>
<dbReference type="EMBL" id="JAMQAY010000006">
    <property type="protein sequence ID" value="MCM2402584.1"/>
    <property type="molecule type" value="Genomic_DNA"/>
</dbReference>
<gene>
    <name evidence="2" type="ORF">NBH20_15565</name>
</gene>
<dbReference type="InterPro" id="IPR016181">
    <property type="entry name" value="Acyl_CoA_acyltransferase"/>
</dbReference>
<accession>A0ABT0V9M8</accession>
<reference evidence="2 3" key="1">
    <citation type="submission" date="2022-06" db="EMBL/GenBank/DDBJ databases">
        <authorList>
            <person name="Sun Q."/>
        </authorList>
    </citation>
    <scope>NUCLEOTIDE SEQUENCE [LARGE SCALE GENOMIC DNA]</scope>
    <source>
        <strain evidence="2 3">S153</strain>
    </source>
</reference>
<dbReference type="InterPro" id="IPR000182">
    <property type="entry name" value="GNAT_dom"/>
</dbReference>
<evidence type="ECO:0000313" key="3">
    <source>
        <dbReference type="Proteomes" id="UP001155079"/>
    </source>
</evidence>
<dbReference type="CDD" id="cd04301">
    <property type="entry name" value="NAT_SF"/>
    <property type="match status" value="1"/>
</dbReference>
<dbReference type="PROSITE" id="PS51186">
    <property type="entry name" value="GNAT"/>
    <property type="match status" value="1"/>
</dbReference>
<dbReference type="Gene3D" id="3.40.630.30">
    <property type="match status" value="1"/>
</dbReference>
<keyword evidence="3" id="KW-1185">Reference proteome</keyword>
<dbReference type="Pfam" id="PF13508">
    <property type="entry name" value="Acetyltransf_7"/>
    <property type="match status" value="1"/>
</dbReference>
<protein>
    <submittedName>
        <fullName evidence="2">GNAT family N-acetyltransferase</fullName>
    </submittedName>
</protein>
<dbReference type="PANTHER" id="PTHR43233:SF1">
    <property type="entry name" value="FAMILY N-ACETYLTRANSFERASE, PUTATIVE (AFU_ORTHOLOGUE AFUA_6G03350)-RELATED"/>
    <property type="match status" value="1"/>
</dbReference>
<dbReference type="RefSeq" id="WP_250945706.1">
    <property type="nucleotide sequence ID" value="NZ_JAMQAY010000006.1"/>
</dbReference>
<dbReference type="InterPro" id="IPR053144">
    <property type="entry name" value="Acetyltransferase_Butenolide"/>
</dbReference>
<evidence type="ECO:0000259" key="1">
    <source>
        <dbReference type="PROSITE" id="PS51186"/>
    </source>
</evidence>
<proteinExistence type="predicted"/>
<comment type="caution">
    <text evidence="2">The sequence shown here is derived from an EMBL/GenBank/DDBJ whole genome shotgun (WGS) entry which is preliminary data.</text>
</comment>
<sequence>MLRDKVIFEASRKGYTLSTDRSRFDPVEVHRFLVNESYWARNLTFDQLERALEGSLPVAIYAPDGTLAAFGRLVTDYAVFAYLRDVFTLPAHRGQGLASWLALEIRNHPELATVTSWMLATKDAHAVYEKAGYRPAPHPEYYMTVPKPE</sequence>
<organism evidence="2 3">
    <name type="scientific">Ciceribacter sichuanensis</name>
    <dbReference type="NCBI Taxonomy" id="2949647"/>
    <lineage>
        <taxon>Bacteria</taxon>
        <taxon>Pseudomonadati</taxon>
        <taxon>Pseudomonadota</taxon>
        <taxon>Alphaproteobacteria</taxon>
        <taxon>Hyphomicrobiales</taxon>
        <taxon>Rhizobiaceae</taxon>
        <taxon>Ciceribacter</taxon>
    </lineage>
</organism>